<evidence type="ECO:0000259" key="1">
    <source>
        <dbReference type="Pfam" id="PF00733"/>
    </source>
</evidence>
<sequence>MAGQLSGPPRWEQDVFAGDVTGSGEWTVYGLPVRRVHQYGARLSVLGDCLATETELQRGLTAARQGQWRELACWPGSYWSVVDEPERTTVIGDLSGSRPVYLAAQGRAWSTRATPLAEETGAGMDTDALAARLVTPTVPEVVRGRTPYTGIRRVEPGRLVHLTAQGAHTVPYEQDLLRPATNADDTLAEALLLGVRRRVAAVDGQVSGDFSGGMDSTSITLLAARTTNTPMVGVLLIDAVSSNGDDVLHARRAASEEPLIRLYEVTNRHWLFDDLEQAPATDLPFSDACRWATRFGYQRVAQCEGSSLHLTGSAGDLLLSSHPRHLAELARRGEWREMLRQATAWARMRHLPVASTIAAVARASRLSRRAALAQLAKTLGTPAPPAQRSDPRHGLAWAAQGGAAAWLTAEAREQLVRSVRAAAEETPAVPPGATTLMGELHEFGAYEAELRQQVASTGITVHAPFLDNTVVRACMAWPWYRRQNLDGPKRQLVMALQGLVPDVILGRGSKSAYTGSAYAGLRRNADTVRGLVEDSWLAKAGVIDPNVARTDTARLLAGAPGPFAALETLCSTELWIRQHQGAAHA</sequence>
<evidence type="ECO:0000313" key="2">
    <source>
        <dbReference type="EMBL" id="MFC7308968.1"/>
    </source>
</evidence>
<dbReference type="Pfam" id="PF00733">
    <property type="entry name" value="Asn_synthase"/>
    <property type="match status" value="1"/>
</dbReference>
<dbReference type="InterPro" id="IPR001962">
    <property type="entry name" value="Asn_synthase"/>
</dbReference>
<dbReference type="SUPFAM" id="SSF52402">
    <property type="entry name" value="Adenine nucleotide alpha hydrolases-like"/>
    <property type="match status" value="1"/>
</dbReference>
<dbReference type="Proteomes" id="UP001596523">
    <property type="component" value="Unassembled WGS sequence"/>
</dbReference>
<feature type="domain" description="Asparagine synthetase" evidence="1">
    <location>
        <begin position="187"/>
        <end position="576"/>
    </location>
</feature>
<organism evidence="2 3">
    <name type="scientific">Streptomyces monticola</name>
    <dbReference type="NCBI Taxonomy" id="2666263"/>
    <lineage>
        <taxon>Bacteria</taxon>
        <taxon>Bacillati</taxon>
        <taxon>Actinomycetota</taxon>
        <taxon>Actinomycetes</taxon>
        <taxon>Kitasatosporales</taxon>
        <taxon>Streptomycetaceae</taxon>
        <taxon>Streptomyces</taxon>
    </lineage>
</organism>
<dbReference type="NCBIfam" id="NF033561">
    <property type="entry name" value="macrolact_Ik_Al"/>
    <property type="match status" value="1"/>
</dbReference>
<reference evidence="3" key="1">
    <citation type="journal article" date="2019" name="Int. J. Syst. Evol. Microbiol.">
        <title>The Global Catalogue of Microorganisms (GCM) 10K type strain sequencing project: providing services to taxonomists for standard genome sequencing and annotation.</title>
        <authorList>
            <consortium name="The Broad Institute Genomics Platform"/>
            <consortium name="The Broad Institute Genome Sequencing Center for Infectious Disease"/>
            <person name="Wu L."/>
            <person name="Ma J."/>
        </authorList>
    </citation>
    <scope>NUCLEOTIDE SEQUENCE [LARGE SCALE GENOMIC DNA]</scope>
    <source>
        <strain evidence="3">SYNS20</strain>
    </source>
</reference>
<dbReference type="RefSeq" id="WP_381837446.1">
    <property type="nucleotide sequence ID" value="NZ_JBHTCF010000018.1"/>
</dbReference>
<dbReference type="EMBL" id="JBHTCF010000018">
    <property type="protein sequence ID" value="MFC7308968.1"/>
    <property type="molecule type" value="Genomic_DNA"/>
</dbReference>
<proteinExistence type="predicted"/>
<protein>
    <submittedName>
        <fullName evidence="2">Albusnodin/ikarugamycin family macrolactam cyclase</fullName>
    </submittedName>
</protein>
<dbReference type="InterPro" id="IPR014729">
    <property type="entry name" value="Rossmann-like_a/b/a_fold"/>
</dbReference>
<evidence type="ECO:0000313" key="3">
    <source>
        <dbReference type="Proteomes" id="UP001596523"/>
    </source>
</evidence>
<name>A0ABW2JSL1_9ACTN</name>
<comment type="caution">
    <text evidence="2">The sequence shown here is derived from an EMBL/GenBank/DDBJ whole genome shotgun (WGS) entry which is preliminary data.</text>
</comment>
<dbReference type="Gene3D" id="3.40.50.620">
    <property type="entry name" value="HUPs"/>
    <property type="match status" value="1"/>
</dbReference>
<accession>A0ABW2JSL1</accession>
<keyword evidence="3" id="KW-1185">Reference proteome</keyword>
<gene>
    <name evidence="2" type="ORF">ACFQVC_32775</name>
</gene>